<comment type="similarity">
    <text evidence="2">Belongs to the MscS (TC 1.A.23) family.</text>
</comment>
<evidence type="ECO:0000256" key="6">
    <source>
        <dbReference type="ARBA" id="ARBA00023136"/>
    </source>
</evidence>
<dbReference type="InterPro" id="IPR052702">
    <property type="entry name" value="MscS-like_channel"/>
</dbReference>
<evidence type="ECO:0000259" key="12">
    <source>
        <dbReference type="Pfam" id="PF12607"/>
    </source>
</evidence>
<evidence type="ECO:0000256" key="1">
    <source>
        <dbReference type="ARBA" id="ARBA00004651"/>
    </source>
</evidence>
<dbReference type="InterPro" id="IPR023408">
    <property type="entry name" value="MscS_beta-dom_sf"/>
</dbReference>
<feature type="transmembrane region" description="Helical" evidence="9">
    <location>
        <begin position="325"/>
        <end position="347"/>
    </location>
</feature>
<feature type="transmembrane region" description="Helical" evidence="9">
    <location>
        <begin position="422"/>
        <end position="443"/>
    </location>
</feature>
<dbReference type="InterPro" id="IPR022249">
    <property type="entry name" value="DUF3772"/>
</dbReference>
<dbReference type="Pfam" id="PF21082">
    <property type="entry name" value="MS_channel_3rd"/>
    <property type="match status" value="1"/>
</dbReference>
<evidence type="ECO:0000256" key="5">
    <source>
        <dbReference type="ARBA" id="ARBA00022989"/>
    </source>
</evidence>
<dbReference type="Gene3D" id="2.30.30.60">
    <property type="match status" value="1"/>
</dbReference>
<proteinExistence type="inferred from homology"/>
<keyword evidence="3" id="KW-1003">Cell membrane</keyword>
<reference evidence="15" key="1">
    <citation type="journal article" date="2019" name="Int. J. Syst. Evol. Microbiol.">
        <title>The Global Catalogue of Microorganisms (GCM) 10K type strain sequencing project: providing services to taxonomists for standard genome sequencing and annotation.</title>
        <authorList>
            <consortium name="The Broad Institute Genomics Platform"/>
            <consortium name="The Broad Institute Genome Sequencing Center for Infectious Disease"/>
            <person name="Wu L."/>
            <person name="Ma J."/>
        </authorList>
    </citation>
    <scope>NUCLEOTIDE SEQUENCE [LARGE SCALE GENOMIC DNA]</scope>
    <source>
        <strain evidence="15">CECT 8472</strain>
    </source>
</reference>
<comment type="subcellular location">
    <subcellularLocation>
        <location evidence="1">Cell membrane</location>
        <topology evidence="1">Multi-pass membrane protein</topology>
    </subcellularLocation>
</comment>
<keyword evidence="5 9" id="KW-1133">Transmembrane helix</keyword>
<feature type="transmembrane region" description="Helical" evidence="9">
    <location>
        <begin position="568"/>
        <end position="589"/>
    </location>
</feature>
<keyword evidence="6 9" id="KW-0472">Membrane</keyword>
<feature type="transmembrane region" description="Helical" evidence="9">
    <location>
        <begin position="398"/>
        <end position="416"/>
    </location>
</feature>
<comment type="caution">
    <text evidence="14">The sequence shown here is derived from an EMBL/GenBank/DDBJ whole genome shotgun (WGS) entry which is preliminary data.</text>
</comment>
<dbReference type="Gene3D" id="1.10.287.1260">
    <property type="match status" value="1"/>
</dbReference>
<dbReference type="RefSeq" id="WP_382422421.1">
    <property type="nucleotide sequence ID" value="NZ_JBHSCW010000005.1"/>
</dbReference>
<dbReference type="InterPro" id="IPR010920">
    <property type="entry name" value="LSM_dom_sf"/>
</dbReference>
<name>A0ABV8ULG0_9PROT</name>
<gene>
    <name evidence="14" type="ORF">ACFOW6_11005</name>
</gene>
<dbReference type="Pfam" id="PF00924">
    <property type="entry name" value="MS_channel_2nd"/>
    <property type="match status" value="1"/>
</dbReference>
<dbReference type="InterPro" id="IPR011066">
    <property type="entry name" value="MscS_channel_C_sf"/>
</dbReference>
<feature type="signal peptide" evidence="10">
    <location>
        <begin position="1"/>
        <end position="21"/>
    </location>
</feature>
<dbReference type="Pfam" id="PF12607">
    <property type="entry name" value="DUF3772"/>
    <property type="match status" value="1"/>
</dbReference>
<evidence type="ECO:0000313" key="14">
    <source>
        <dbReference type="EMBL" id="MFC4352070.1"/>
    </source>
</evidence>
<dbReference type="PANTHER" id="PTHR30347:SF1">
    <property type="entry name" value="MECHANOSENSITIVE CHANNEL MSCK"/>
    <property type="match status" value="1"/>
</dbReference>
<feature type="transmembrane region" description="Helical" evidence="9">
    <location>
        <begin position="252"/>
        <end position="272"/>
    </location>
</feature>
<feature type="transmembrane region" description="Helical" evidence="9">
    <location>
        <begin position="526"/>
        <end position="547"/>
    </location>
</feature>
<dbReference type="InterPro" id="IPR006685">
    <property type="entry name" value="MscS_channel_2nd"/>
</dbReference>
<feature type="transmembrane region" description="Helical" evidence="9">
    <location>
        <begin position="473"/>
        <end position="496"/>
    </location>
</feature>
<accession>A0ABV8ULG0</accession>
<keyword evidence="4 9" id="KW-0812">Transmembrane</keyword>
<dbReference type="PANTHER" id="PTHR30347">
    <property type="entry name" value="POTASSIUM CHANNEL RELATED"/>
    <property type="match status" value="1"/>
</dbReference>
<dbReference type="InterPro" id="IPR011014">
    <property type="entry name" value="MscS_channel_TM-2"/>
</dbReference>
<evidence type="ECO:0000256" key="8">
    <source>
        <dbReference type="SAM" id="MobiDB-lite"/>
    </source>
</evidence>
<keyword evidence="7" id="KW-0175">Coiled coil</keyword>
<sequence length="826" mass="91696">MRTGLLLPFLLTLLLSLAASAQGPGGEPAFDGQIQEWESVLERAEQQLRQPMDASPVVEDELKQELRAVLSAAEHRQNEAESRLAPLQEQLNSLGEPPAEGDPPENPEIRQTRQDLNQRISTIEARVRQAALVRVRANEFLQEIASRERQRLQEEVLERTPSPLWPGVWQQAVQDAVEVLSGIWDAPFDWASEIAQFGRQGALPYLYLFGIPAVAFLLGWPIRHWLSKRFGRDLEEEDPGYSRRVVAAIADGLARAVIPSLAIGIAIGILYFQEILTGYFATLLYILAAAVTGFILVSGLARAVLSPRRPHWRIMPVTPLGARVLYQRVFLVTAIFAGTAALQMAAIQAEAFTPELRSVFVLIDNSVMAVLLLSMLPNRYWVNPEEGFGSTGWNAGRFLLGTVVCLTPFLALVGYSRLAEFLQTRIIVTGVLIGFFFLLRLVFREALSLLLDLAYRQRTGAVSQEENRHQLTLFWAGLVIDIALLLPLAYVLLLIYGVPSTIVTLWAEQLLTGINIGEVRISLVDILLAGVVLTVGLFASGLLRRWLSERVLPNTYLDYGIRNSISSGISYIGVGMALILAIATLGISLSNLALVAGALSVGIGFGLRTVVENFVAGLLLLIERPIKVGDWVVVGENEGMVRHISVRSTEIETFDRSSVIVPNSDLIALPVTNWTHKNRIARIIIPLRLYYGEDARKVQQLLLDCAGRNDDVLAFPEPYVFFKAFGESALELELRCYIRETDRYLDVMTDLHFAIDDSFRENGIQMPFPQQDIYLHRSGADPRQAQPQKTAEDTQEDSNHQQQGKQHRGEISTEADSGPDRDGDAS</sequence>
<feature type="chain" id="PRO_5045652786" evidence="10">
    <location>
        <begin position="22"/>
        <end position="826"/>
    </location>
</feature>
<feature type="transmembrane region" description="Helical" evidence="9">
    <location>
        <begin position="202"/>
        <end position="222"/>
    </location>
</feature>
<keyword evidence="15" id="KW-1185">Reference proteome</keyword>
<feature type="coiled-coil region" evidence="7">
    <location>
        <begin position="63"/>
        <end position="90"/>
    </location>
</feature>
<evidence type="ECO:0000256" key="7">
    <source>
        <dbReference type="SAM" id="Coils"/>
    </source>
</evidence>
<feature type="domain" description="Mechanosensitive ion channel MscS C-terminal" evidence="13">
    <location>
        <begin position="691"/>
        <end position="766"/>
    </location>
</feature>
<dbReference type="Proteomes" id="UP001595799">
    <property type="component" value="Unassembled WGS sequence"/>
</dbReference>
<evidence type="ECO:0000256" key="9">
    <source>
        <dbReference type="SAM" id="Phobius"/>
    </source>
</evidence>
<keyword evidence="10" id="KW-0732">Signal</keyword>
<protein>
    <submittedName>
        <fullName evidence="14">DUF3772 domain-containing protein</fullName>
    </submittedName>
</protein>
<dbReference type="SUPFAM" id="SSF50182">
    <property type="entry name" value="Sm-like ribonucleoproteins"/>
    <property type="match status" value="1"/>
</dbReference>
<evidence type="ECO:0000256" key="3">
    <source>
        <dbReference type="ARBA" id="ARBA00022475"/>
    </source>
</evidence>
<evidence type="ECO:0000259" key="11">
    <source>
        <dbReference type="Pfam" id="PF00924"/>
    </source>
</evidence>
<feature type="domain" description="Mechanosensitive ion channel MscS" evidence="11">
    <location>
        <begin position="609"/>
        <end position="676"/>
    </location>
</feature>
<dbReference type="SUPFAM" id="SSF82861">
    <property type="entry name" value="Mechanosensitive channel protein MscS (YggB), transmembrane region"/>
    <property type="match status" value="1"/>
</dbReference>
<evidence type="ECO:0000256" key="2">
    <source>
        <dbReference type="ARBA" id="ARBA00008017"/>
    </source>
</evidence>
<feature type="region of interest" description="Disordered" evidence="8">
    <location>
        <begin position="778"/>
        <end position="826"/>
    </location>
</feature>
<evidence type="ECO:0000313" key="15">
    <source>
        <dbReference type="Proteomes" id="UP001595799"/>
    </source>
</evidence>
<evidence type="ECO:0000256" key="4">
    <source>
        <dbReference type="ARBA" id="ARBA00022692"/>
    </source>
</evidence>
<dbReference type="SUPFAM" id="SSF82689">
    <property type="entry name" value="Mechanosensitive channel protein MscS (YggB), C-terminal domain"/>
    <property type="match status" value="1"/>
</dbReference>
<evidence type="ECO:0000256" key="10">
    <source>
        <dbReference type="SAM" id="SignalP"/>
    </source>
</evidence>
<evidence type="ECO:0000259" key="13">
    <source>
        <dbReference type="Pfam" id="PF21082"/>
    </source>
</evidence>
<dbReference type="Gene3D" id="3.30.70.100">
    <property type="match status" value="1"/>
</dbReference>
<feature type="domain" description="DUF3772" evidence="12">
    <location>
        <begin position="128"/>
        <end position="185"/>
    </location>
</feature>
<feature type="transmembrane region" description="Helical" evidence="9">
    <location>
        <begin position="278"/>
        <end position="305"/>
    </location>
</feature>
<organism evidence="14 15">
    <name type="scientific">Fodinicurvata halophila</name>
    <dbReference type="NCBI Taxonomy" id="1419723"/>
    <lineage>
        <taxon>Bacteria</taxon>
        <taxon>Pseudomonadati</taxon>
        <taxon>Pseudomonadota</taxon>
        <taxon>Alphaproteobacteria</taxon>
        <taxon>Rhodospirillales</taxon>
        <taxon>Rhodovibrionaceae</taxon>
        <taxon>Fodinicurvata</taxon>
    </lineage>
</organism>
<dbReference type="InterPro" id="IPR049278">
    <property type="entry name" value="MS_channel_C"/>
</dbReference>
<feature type="transmembrane region" description="Helical" evidence="9">
    <location>
        <begin position="359"/>
        <end position="377"/>
    </location>
</feature>
<dbReference type="EMBL" id="JBHSCW010000005">
    <property type="protein sequence ID" value="MFC4352070.1"/>
    <property type="molecule type" value="Genomic_DNA"/>
</dbReference>